<protein>
    <submittedName>
        <fullName evidence="1">Uncharacterized protein</fullName>
    </submittedName>
</protein>
<dbReference type="RefSeq" id="XP_001592550.1">
    <property type="nucleotide sequence ID" value="XM_001592500.1"/>
</dbReference>
<dbReference type="KEGG" id="ssl:SS1G_06791"/>
<sequence length="67" mass="7428">MVGWLGLGVGSDGENGYKEFGFLEVEVGRDERCKMKMGYTGTDTNGAFRLPVRGFGGRLVSRYSRFL</sequence>
<organism evidence="1 2">
    <name type="scientific">Sclerotinia sclerotiorum (strain ATCC 18683 / 1980 / Ss-1)</name>
    <name type="common">White mold</name>
    <name type="synonym">Whetzelinia sclerotiorum</name>
    <dbReference type="NCBI Taxonomy" id="665079"/>
    <lineage>
        <taxon>Eukaryota</taxon>
        <taxon>Fungi</taxon>
        <taxon>Dikarya</taxon>
        <taxon>Ascomycota</taxon>
        <taxon>Pezizomycotina</taxon>
        <taxon>Leotiomycetes</taxon>
        <taxon>Helotiales</taxon>
        <taxon>Sclerotiniaceae</taxon>
        <taxon>Sclerotinia</taxon>
    </lineage>
</organism>
<proteinExistence type="predicted"/>
<accession>A7EN92</accession>
<dbReference type="EMBL" id="CH476628">
    <property type="protein sequence ID" value="EDO04308.1"/>
    <property type="molecule type" value="Genomic_DNA"/>
</dbReference>
<evidence type="ECO:0000313" key="2">
    <source>
        <dbReference type="Proteomes" id="UP000001312"/>
    </source>
</evidence>
<reference evidence="2" key="1">
    <citation type="journal article" date="2011" name="PLoS Genet.">
        <title>Genomic analysis of the necrotrophic fungal pathogens Sclerotinia sclerotiorum and Botrytis cinerea.</title>
        <authorList>
            <person name="Amselem J."/>
            <person name="Cuomo C.A."/>
            <person name="van Kan J.A."/>
            <person name="Viaud M."/>
            <person name="Benito E.P."/>
            <person name="Couloux A."/>
            <person name="Coutinho P.M."/>
            <person name="de Vries R.P."/>
            <person name="Dyer P.S."/>
            <person name="Fillinger S."/>
            <person name="Fournier E."/>
            <person name="Gout L."/>
            <person name="Hahn M."/>
            <person name="Kohn L."/>
            <person name="Lapalu N."/>
            <person name="Plummer K.M."/>
            <person name="Pradier J.M."/>
            <person name="Quevillon E."/>
            <person name="Sharon A."/>
            <person name="Simon A."/>
            <person name="ten Have A."/>
            <person name="Tudzynski B."/>
            <person name="Tudzynski P."/>
            <person name="Wincker P."/>
            <person name="Andrew M."/>
            <person name="Anthouard V."/>
            <person name="Beever R.E."/>
            <person name="Beffa R."/>
            <person name="Benoit I."/>
            <person name="Bouzid O."/>
            <person name="Brault B."/>
            <person name="Chen Z."/>
            <person name="Choquer M."/>
            <person name="Collemare J."/>
            <person name="Cotton P."/>
            <person name="Danchin E.G."/>
            <person name="Da Silva C."/>
            <person name="Gautier A."/>
            <person name="Giraud C."/>
            <person name="Giraud T."/>
            <person name="Gonzalez C."/>
            <person name="Grossetete S."/>
            <person name="Guldener U."/>
            <person name="Henrissat B."/>
            <person name="Howlett B.J."/>
            <person name="Kodira C."/>
            <person name="Kretschmer M."/>
            <person name="Lappartient A."/>
            <person name="Leroch M."/>
            <person name="Levis C."/>
            <person name="Mauceli E."/>
            <person name="Neuveglise C."/>
            <person name="Oeser B."/>
            <person name="Pearson M."/>
            <person name="Poulain J."/>
            <person name="Poussereau N."/>
            <person name="Quesneville H."/>
            <person name="Rascle C."/>
            <person name="Schumacher J."/>
            <person name="Segurens B."/>
            <person name="Sexton A."/>
            <person name="Silva E."/>
            <person name="Sirven C."/>
            <person name="Soanes D.M."/>
            <person name="Talbot N.J."/>
            <person name="Templeton M."/>
            <person name="Yandava C."/>
            <person name="Yarden O."/>
            <person name="Zeng Q."/>
            <person name="Rollins J.A."/>
            <person name="Lebrun M.H."/>
            <person name="Dickman M."/>
        </authorList>
    </citation>
    <scope>NUCLEOTIDE SEQUENCE [LARGE SCALE GENOMIC DNA]</scope>
    <source>
        <strain evidence="2">ATCC 18683 / 1980 / Ss-1</strain>
    </source>
</reference>
<dbReference type="GeneID" id="5488415"/>
<dbReference type="AlphaFoldDB" id="A7EN92"/>
<keyword evidence="2" id="KW-1185">Reference proteome</keyword>
<dbReference type="Proteomes" id="UP000001312">
    <property type="component" value="Unassembled WGS sequence"/>
</dbReference>
<name>A7EN92_SCLS1</name>
<evidence type="ECO:0000313" key="1">
    <source>
        <dbReference type="EMBL" id="EDO04308.1"/>
    </source>
</evidence>
<gene>
    <name evidence="1" type="ORF">SS1G_06791</name>
</gene>
<dbReference type="InParanoid" id="A7EN92"/>